<dbReference type="AlphaFoldDB" id="A0A0K1PQY0"/>
<dbReference type="RefSeq" id="WP_240488444.1">
    <property type="nucleotide sequence ID" value="NZ_CP012333.1"/>
</dbReference>
<name>A0A0K1PQY0_9BACT</name>
<dbReference type="InterPro" id="IPR047641">
    <property type="entry name" value="ABC_transpr_MalK/UgpC-like"/>
</dbReference>
<keyword evidence="2" id="KW-0547">Nucleotide-binding</keyword>
<gene>
    <name evidence="6" type="ORF">AKJ09_02596</name>
</gene>
<feature type="region of interest" description="Disordered" evidence="4">
    <location>
        <begin position="1"/>
        <end position="32"/>
    </location>
</feature>
<organism evidence="6 7">
    <name type="scientific">Labilithrix luteola</name>
    <dbReference type="NCBI Taxonomy" id="1391654"/>
    <lineage>
        <taxon>Bacteria</taxon>
        <taxon>Pseudomonadati</taxon>
        <taxon>Myxococcota</taxon>
        <taxon>Polyangia</taxon>
        <taxon>Polyangiales</taxon>
        <taxon>Labilitrichaceae</taxon>
        <taxon>Labilithrix</taxon>
    </lineage>
</organism>
<dbReference type="InterPro" id="IPR003439">
    <property type="entry name" value="ABC_transporter-like_ATP-bd"/>
</dbReference>
<dbReference type="InterPro" id="IPR012340">
    <property type="entry name" value="NA-bd_OB-fold"/>
</dbReference>
<dbReference type="Gene3D" id="2.40.50.140">
    <property type="entry name" value="Nucleic acid-binding proteins"/>
    <property type="match status" value="1"/>
</dbReference>
<protein>
    <submittedName>
        <fullName evidence="6">Glycerol-3-phosphate ABC transporter, ATP-binding protein UgpC</fullName>
    </submittedName>
</protein>
<evidence type="ECO:0000256" key="4">
    <source>
        <dbReference type="SAM" id="MobiDB-lite"/>
    </source>
</evidence>
<evidence type="ECO:0000313" key="7">
    <source>
        <dbReference type="Proteomes" id="UP000064967"/>
    </source>
</evidence>
<evidence type="ECO:0000259" key="5">
    <source>
        <dbReference type="PROSITE" id="PS50893"/>
    </source>
</evidence>
<dbReference type="InterPro" id="IPR015855">
    <property type="entry name" value="ABC_transpr_MalK-like"/>
</dbReference>
<dbReference type="Proteomes" id="UP000064967">
    <property type="component" value="Chromosome"/>
</dbReference>
<proteinExistence type="predicted"/>
<dbReference type="CDD" id="cd03301">
    <property type="entry name" value="ABC_MalK_N"/>
    <property type="match status" value="1"/>
</dbReference>
<feature type="compositionally biased region" description="Basic and acidic residues" evidence="4">
    <location>
        <begin position="16"/>
        <end position="25"/>
    </location>
</feature>
<dbReference type="EMBL" id="CP012333">
    <property type="protein sequence ID" value="AKU95932.1"/>
    <property type="molecule type" value="Genomic_DNA"/>
</dbReference>
<dbReference type="FunFam" id="3.40.50.300:FF:000042">
    <property type="entry name" value="Maltose/maltodextrin ABC transporter, ATP-binding protein"/>
    <property type="match status" value="1"/>
</dbReference>
<dbReference type="SUPFAM" id="SSF50331">
    <property type="entry name" value="MOP-like"/>
    <property type="match status" value="1"/>
</dbReference>
<feature type="domain" description="ABC transporter" evidence="5">
    <location>
        <begin position="42"/>
        <end position="272"/>
    </location>
</feature>
<reference evidence="6 7" key="1">
    <citation type="submission" date="2015-08" db="EMBL/GenBank/DDBJ databases">
        <authorList>
            <person name="Babu N.S."/>
            <person name="Beckwith C.J."/>
            <person name="Beseler K.G."/>
            <person name="Brison A."/>
            <person name="Carone J.V."/>
            <person name="Caskin T.P."/>
            <person name="Diamond M."/>
            <person name="Durham M.E."/>
            <person name="Foxe J.M."/>
            <person name="Go M."/>
            <person name="Henderson B.A."/>
            <person name="Jones I.B."/>
            <person name="McGettigan J.A."/>
            <person name="Micheletti S.J."/>
            <person name="Nasrallah M.E."/>
            <person name="Ortiz D."/>
            <person name="Piller C.R."/>
            <person name="Privatt S.R."/>
            <person name="Schneider S.L."/>
            <person name="Sharp S."/>
            <person name="Smith T.C."/>
            <person name="Stanton J.D."/>
            <person name="Ullery H.E."/>
            <person name="Wilson R.J."/>
            <person name="Serrano M.G."/>
            <person name="Buck G."/>
            <person name="Lee V."/>
            <person name="Wang Y."/>
            <person name="Carvalho R."/>
            <person name="Voegtly L."/>
            <person name="Shi R."/>
            <person name="Duckworth R."/>
            <person name="Johnson A."/>
            <person name="Loviza R."/>
            <person name="Walstead R."/>
            <person name="Shah Z."/>
            <person name="Kiflezghi M."/>
            <person name="Wade K."/>
            <person name="Ball S.L."/>
            <person name="Bradley K.W."/>
            <person name="Asai D.J."/>
            <person name="Bowman C.A."/>
            <person name="Russell D.A."/>
            <person name="Pope W.H."/>
            <person name="Jacobs-Sera D."/>
            <person name="Hendrix R.W."/>
            <person name="Hatfull G.F."/>
        </authorList>
    </citation>
    <scope>NUCLEOTIDE SEQUENCE [LARGE SCALE GENOMIC DNA]</scope>
    <source>
        <strain evidence="6 7">DSM 27648</strain>
    </source>
</reference>
<dbReference type="GO" id="GO:0016887">
    <property type="term" value="F:ATP hydrolysis activity"/>
    <property type="evidence" value="ECO:0007669"/>
    <property type="project" value="InterPro"/>
</dbReference>
<dbReference type="SUPFAM" id="SSF52540">
    <property type="entry name" value="P-loop containing nucleoside triphosphate hydrolases"/>
    <property type="match status" value="1"/>
</dbReference>
<evidence type="ECO:0000256" key="2">
    <source>
        <dbReference type="ARBA" id="ARBA00022741"/>
    </source>
</evidence>
<dbReference type="GO" id="GO:0008643">
    <property type="term" value="P:carbohydrate transport"/>
    <property type="evidence" value="ECO:0007669"/>
    <property type="project" value="InterPro"/>
</dbReference>
<dbReference type="Pfam" id="PF00005">
    <property type="entry name" value="ABC_tran"/>
    <property type="match status" value="1"/>
</dbReference>
<dbReference type="Gene3D" id="2.40.50.100">
    <property type="match status" value="1"/>
</dbReference>
<dbReference type="SMART" id="SM00382">
    <property type="entry name" value="AAA"/>
    <property type="match status" value="1"/>
</dbReference>
<dbReference type="Gene3D" id="3.40.50.300">
    <property type="entry name" value="P-loop containing nucleotide triphosphate hydrolases"/>
    <property type="match status" value="1"/>
</dbReference>
<dbReference type="PANTHER" id="PTHR43875:SF1">
    <property type="entry name" value="OSMOPROTECTIVE COMPOUNDS UPTAKE ATP-BINDING PROTEIN GGTA"/>
    <property type="match status" value="1"/>
</dbReference>
<dbReference type="InterPro" id="IPR003593">
    <property type="entry name" value="AAA+_ATPase"/>
</dbReference>
<dbReference type="GO" id="GO:0005524">
    <property type="term" value="F:ATP binding"/>
    <property type="evidence" value="ECO:0007669"/>
    <property type="project" value="UniProtKB-KW"/>
</dbReference>
<dbReference type="InterPro" id="IPR027417">
    <property type="entry name" value="P-loop_NTPase"/>
</dbReference>
<dbReference type="PANTHER" id="PTHR43875">
    <property type="entry name" value="MALTODEXTRIN IMPORT ATP-BINDING PROTEIN MSMX"/>
    <property type="match status" value="1"/>
</dbReference>
<dbReference type="InterPro" id="IPR040582">
    <property type="entry name" value="OB_MalK-like"/>
</dbReference>
<keyword evidence="7" id="KW-1185">Reference proteome</keyword>
<dbReference type="InterPro" id="IPR017871">
    <property type="entry name" value="ABC_transporter-like_CS"/>
</dbReference>
<sequence>MSEAIQATRRSPLEQGRGESTKDAPLETPPPALALAERPMRCTARGIKKAFGETSILRGVDLEIPEGSFAVLVGPSGCGKSTLLRLVAGLEEADEGTITLAGRDVTRLPPRDRDIAMVFQSYALYPHLTVRENLAFGLKLRGTETREIQKRIEEASAMLGLDALLDRLPKQLSGGQRQRVAMGRAIVRRPNVFLFDEPLSNLDAALRAEVRVDIRRLHDRLGATTLYVTHDQVEAMTLADTLWVLNKGLVEQKGPPLEVYERPRTKFVATFLGSPKMTMIEGTLVRDAGRTFAEGGGVRALVSDDRFGASLVEGRAVTIGIRPHDVSLAKDGAPSMAELKVELVEALGSEAFAHGWLTQSGPSVIARLDSDDARRVRPGSVIPLAVDPARVHLFDPKTGNALA</sequence>
<dbReference type="KEGG" id="llu:AKJ09_02596"/>
<dbReference type="Pfam" id="PF17912">
    <property type="entry name" value="OB_MalK"/>
    <property type="match status" value="1"/>
</dbReference>
<evidence type="ECO:0000256" key="1">
    <source>
        <dbReference type="ARBA" id="ARBA00022448"/>
    </source>
</evidence>
<dbReference type="GO" id="GO:0055052">
    <property type="term" value="C:ATP-binding cassette (ABC) transporter complex, substrate-binding subunit-containing"/>
    <property type="evidence" value="ECO:0007669"/>
    <property type="project" value="TreeGrafter"/>
</dbReference>
<dbReference type="STRING" id="1391654.AKJ09_02596"/>
<dbReference type="PROSITE" id="PS50893">
    <property type="entry name" value="ABC_TRANSPORTER_2"/>
    <property type="match status" value="1"/>
</dbReference>
<keyword evidence="3 6" id="KW-0067">ATP-binding</keyword>
<dbReference type="InterPro" id="IPR008995">
    <property type="entry name" value="Mo/tungstate-bd_C_term_dom"/>
</dbReference>
<accession>A0A0K1PQY0</accession>
<dbReference type="GO" id="GO:0140359">
    <property type="term" value="F:ABC-type transporter activity"/>
    <property type="evidence" value="ECO:0007669"/>
    <property type="project" value="InterPro"/>
</dbReference>
<keyword evidence="1" id="KW-0813">Transport</keyword>
<dbReference type="PROSITE" id="PS00211">
    <property type="entry name" value="ABC_TRANSPORTER_1"/>
    <property type="match status" value="1"/>
</dbReference>
<dbReference type="NCBIfam" id="NF008653">
    <property type="entry name" value="PRK11650.1"/>
    <property type="match status" value="1"/>
</dbReference>
<evidence type="ECO:0000313" key="6">
    <source>
        <dbReference type="EMBL" id="AKU95932.1"/>
    </source>
</evidence>
<evidence type="ECO:0000256" key="3">
    <source>
        <dbReference type="ARBA" id="ARBA00022840"/>
    </source>
</evidence>